<evidence type="ECO:0000313" key="1">
    <source>
        <dbReference type="EMBL" id="KAF0484239.1"/>
    </source>
</evidence>
<dbReference type="Proteomes" id="UP000439903">
    <property type="component" value="Unassembled WGS sequence"/>
</dbReference>
<sequence>MAYGVFRNLFDVLELFSGSFLANLSERGSKTSKSSLQNVGLFSGSSQRYLGIVLWQFPLNVLKLFSGRFLGILEPLSGSSLWHFEAVL</sequence>
<organism evidence="1 2">
    <name type="scientific">Gigaspora margarita</name>
    <dbReference type="NCBI Taxonomy" id="4874"/>
    <lineage>
        <taxon>Eukaryota</taxon>
        <taxon>Fungi</taxon>
        <taxon>Fungi incertae sedis</taxon>
        <taxon>Mucoromycota</taxon>
        <taxon>Glomeromycotina</taxon>
        <taxon>Glomeromycetes</taxon>
        <taxon>Diversisporales</taxon>
        <taxon>Gigasporaceae</taxon>
        <taxon>Gigaspora</taxon>
    </lineage>
</organism>
<name>A0A8H4AE48_GIGMA</name>
<dbReference type="EMBL" id="WTPW01000735">
    <property type="protein sequence ID" value="KAF0484239.1"/>
    <property type="molecule type" value="Genomic_DNA"/>
</dbReference>
<keyword evidence="2" id="KW-1185">Reference proteome</keyword>
<evidence type="ECO:0000313" key="2">
    <source>
        <dbReference type="Proteomes" id="UP000439903"/>
    </source>
</evidence>
<accession>A0A8H4AE48</accession>
<reference evidence="1 2" key="1">
    <citation type="journal article" date="2019" name="Environ. Microbiol.">
        <title>At the nexus of three kingdoms: the genome of the mycorrhizal fungus Gigaspora margarita provides insights into plant, endobacterial and fungal interactions.</title>
        <authorList>
            <person name="Venice F."/>
            <person name="Ghignone S."/>
            <person name="Salvioli di Fossalunga A."/>
            <person name="Amselem J."/>
            <person name="Novero M."/>
            <person name="Xianan X."/>
            <person name="Sedzielewska Toro K."/>
            <person name="Morin E."/>
            <person name="Lipzen A."/>
            <person name="Grigoriev I.V."/>
            <person name="Henrissat B."/>
            <person name="Martin F.M."/>
            <person name="Bonfante P."/>
        </authorList>
    </citation>
    <scope>NUCLEOTIDE SEQUENCE [LARGE SCALE GENOMIC DNA]</scope>
    <source>
        <strain evidence="1 2">BEG34</strain>
    </source>
</reference>
<proteinExistence type="predicted"/>
<comment type="caution">
    <text evidence="1">The sequence shown here is derived from an EMBL/GenBank/DDBJ whole genome shotgun (WGS) entry which is preliminary data.</text>
</comment>
<dbReference type="AlphaFoldDB" id="A0A8H4AE48"/>
<protein>
    <submittedName>
        <fullName evidence="1">Uncharacterized protein</fullName>
    </submittedName>
</protein>
<dbReference type="OrthoDB" id="10423364at2759"/>
<gene>
    <name evidence="1" type="ORF">F8M41_023051</name>
</gene>